<gene>
    <name evidence="1" type="ORF">F383_22092</name>
</gene>
<proteinExistence type="predicted"/>
<dbReference type="AlphaFoldDB" id="A0A0B0NX84"/>
<protein>
    <submittedName>
        <fullName evidence="1">Uncharacterized protein</fullName>
    </submittedName>
</protein>
<sequence length="48" mass="5520">MSYRWLSIPAYVACHQASSDWRSSEIASHYQIVISGIDDLNILSIWHV</sequence>
<keyword evidence="2" id="KW-1185">Reference proteome</keyword>
<dbReference type="Proteomes" id="UP000032142">
    <property type="component" value="Unassembled WGS sequence"/>
</dbReference>
<accession>A0A0B0NX84</accession>
<evidence type="ECO:0000313" key="1">
    <source>
        <dbReference type="EMBL" id="KHG17420.1"/>
    </source>
</evidence>
<name>A0A0B0NX84_GOSAR</name>
<organism evidence="1 2">
    <name type="scientific">Gossypium arboreum</name>
    <name type="common">Tree cotton</name>
    <name type="synonym">Gossypium nanking</name>
    <dbReference type="NCBI Taxonomy" id="29729"/>
    <lineage>
        <taxon>Eukaryota</taxon>
        <taxon>Viridiplantae</taxon>
        <taxon>Streptophyta</taxon>
        <taxon>Embryophyta</taxon>
        <taxon>Tracheophyta</taxon>
        <taxon>Spermatophyta</taxon>
        <taxon>Magnoliopsida</taxon>
        <taxon>eudicotyledons</taxon>
        <taxon>Gunneridae</taxon>
        <taxon>Pentapetalae</taxon>
        <taxon>rosids</taxon>
        <taxon>malvids</taxon>
        <taxon>Malvales</taxon>
        <taxon>Malvaceae</taxon>
        <taxon>Malvoideae</taxon>
        <taxon>Gossypium</taxon>
    </lineage>
</organism>
<reference evidence="2" key="1">
    <citation type="submission" date="2014-09" db="EMBL/GenBank/DDBJ databases">
        <authorList>
            <person name="Mudge J."/>
            <person name="Ramaraj T."/>
            <person name="Lindquist I.E."/>
            <person name="Bharti A.K."/>
            <person name="Sundararajan A."/>
            <person name="Cameron C.T."/>
            <person name="Woodward J.E."/>
            <person name="May G.D."/>
            <person name="Brubaker C."/>
            <person name="Broadhvest J."/>
            <person name="Wilkins T.A."/>
        </authorList>
    </citation>
    <scope>NUCLEOTIDE SEQUENCE</scope>
    <source>
        <strain evidence="2">cv. AKA8401</strain>
    </source>
</reference>
<evidence type="ECO:0000313" key="2">
    <source>
        <dbReference type="Proteomes" id="UP000032142"/>
    </source>
</evidence>
<dbReference type="EMBL" id="KN408228">
    <property type="protein sequence ID" value="KHG17420.1"/>
    <property type="molecule type" value="Genomic_DNA"/>
</dbReference>